<dbReference type="InterPro" id="IPR036388">
    <property type="entry name" value="WH-like_DNA-bd_sf"/>
</dbReference>
<dbReference type="PROSITE" id="PS50931">
    <property type="entry name" value="HTH_LYSR"/>
    <property type="match status" value="1"/>
</dbReference>
<dbReference type="Gene3D" id="1.10.10.10">
    <property type="entry name" value="Winged helix-like DNA-binding domain superfamily/Winged helix DNA-binding domain"/>
    <property type="match status" value="1"/>
</dbReference>
<dbReference type="Pfam" id="PF03466">
    <property type="entry name" value="LysR_substrate"/>
    <property type="match status" value="1"/>
</dbReference>
<proteinExistence type="inferred from homology"/>
<evidence type="ECO:0000313" key="7">
    <source>
        <dbReference type="Proteomes" id="UP001162800"/>
    </source>
</evidence>
<dbReference type="Gene3D" id="3.40.190.10">
    <property type="entry name" value="Periplasmic binding protein-like II"/>
    <property type="match status" value="2"/>
</dbReference>
<dbReference type="InterPro" id="IPR005119">
    <property type="entry name" value="LysR_subst-bd"/>
</dbReference>
<dbReference type="InterPro" id="IPR000847">
    <property type="entry name" value="LysR_HTH_N"/>
</dbReference>
<keyword evidence="4" id="KW-0804">Transcription</keyword>
<dbReference type="EMBL" id="CP106881">
    <property type="protein sequence ID" value="UYG50799.1"/>
    <property type="molecule type" value="Genomic_DNA"/>
</dbReference>
<accession>A0ABY6G6Z0</accession>
<evidence type="ECO:0000256" key="1">
    <source>
        <dbReference type="ARBA" id="ARBA00009437"/>
    </source>
</evidence>
<dbReference type="Proteomes" id="UP001162800">
    <property type="component" value="Chromosome"/>
</dbReference>
<evidence type="ECO:0000313" key="6">
    <source>
        <dbReference type="EMBL" id="UYG50799.1"/>
    </source>
</evidence>
<dbReference type="PANTHER" id="PTHR30346">
    <property type="entry name" value="TRANSCRIPTIONAL DUAL REGULATOR HCAR-RELATED"/>
    <property type="match status" value="1"/>
</dbReference>
<name>A0ABY6G6Z0_9BURK</name>
<evidence type="ECO:0000256" key="3">
    <source>
        <dbReference type="ARBA" id="ARBA00023125"/>
    </source>
</evidence>
<sequence length="301" mass="32882">MFQLTQLRCFVAVASELHFGRAAALLHMTQPPLTRQIQLLEHEVGVQLLERAGGAVRLTVAGRIFLREAEDILRRSQAATLAARRAMQAEAGSVTLGFIPAASFTLLPQLLAFVRARLPEVHLVLREMQTVDQIEALGADRIDIGIVRPFAPRSFSASAPLLREPFMLALPADHPLAALDAVPLAALQGQAFIEFCPSESRYLYEIVAGQLRAHGVAPETVQTLSHTHSILALVDANVGVALVPRAAMKLRYANVCFRPLAQVSGLDVELHLAWRRDGRHGVAGTLRELLQGDFRSALPQR</sequence>
<evidence type="ECO:0000259" key="5">
    <source>
        <dbReference type="PROSITE" id="PS50931"/>
    </source>
</evidence>
<keyword evidence="3" id="KW-0238">DNA-binding</keyword>
<dbReference type="SUPFAM" id="SSF46785">
    <property type="entry name" value="Winged helix' DNA-binding domain"/>
    <property type="match status" value="1"/>
</dbReference>
<organism evidence="6 7">
    <name type="scientific">Comamonas endophytica</name>
    <dbReference type="NCBI Taxonomy" id="2949090"/>
    <lineage>
        <taxon>Bacteria</taxon>
        <taxon>Pseudomonadati</taxon>
        <taxon>Pseudomonadota</taxon>
        <taxon>Betaproteobacteria</taxon>
        <taxon>Burkholderiales</taxon>
        <taxon>Comamonadaceae</taxon>
        <taxon>Comamonas</taxon>
    </lineage>
</organism>
<protein>
    <submittedName>
        <fullName evidence="6">LysR substrate-binding domain-containing protein</fullName>
    </submittedName>
</protein>
<dbReference type="PRINTS" id="PR00039">
    <property type="entry name" value="HTHLYSR"/>
</dbReference>
<gene>
    <name evidence="6" type="ORF">M9799_11935</name>
</gene>
<dbReference type="RefSeq" id="WP_231041897.1">
    <property type="nucleotide sequence ID" value="NZ_CP106881.1"/>
</dbReference>
<reference evidence="6" key="1">
    <citation type="submission" date="2022-09" db="EMBL/GenBank/DDBJ databases">
        <title>The complete genome of Acidovorax sp. 5MLIR.</title>
        <authorList>
            <person name="Liu L."/>
            <person name="Yue J."/>
            <person name="Yang F."/>
            <person name="Yuan J."/>
            <person name="Li L."/>
        </authorList>
    </citation>
    <scope>NUCLEOTIDE SEQUENCE</scope>
    <source>
        <strain evidence="6">5MLIR</strain>
    </source>
</reference>
<evidence type="ECO:0000256" key="2">
    <source>
        <dbReference type="ARBA" id="ARBA00023015"/>
    </source>
</evidence>
<dbReference type="PANTHER" id="PTHR30346:SF0">
    <property type="entry name" value="HCA OPERON TRANSCRIPTIONAL ACTIVATOR HCAR"/>
    <property type="match status" value="1"/>
</dbReference>
<dbReference type="InterPro" id="IPR036390">
    <property type="entry name" value="WH_DNA-bd_sf"/>
</dbReference>
<keyword evidence="2" id="KW-0805">Transcription regulation</keyword>
<dbReference type="Pfam" id="PF00126">
    <property type="entry name" value="HTH_1"/>
    <property type="match status" value="1"/>
</dbReference>
<comment type="similarity">
    <text evidence="1">Belongs to the LysR transcriptional regulatory family.</text>
</comment>
<dbReference type="SUPFAM" id="SSF53850">
    <property type="entry name" value="Periplasmic binding protein-like II"/>
    <property type="match status" value="1"/>
</dbReference>
<keyword evidence="7" id="KW-1185">Reference proteome</keyword>
<evidence type="ECO:0000256" key="4">
    <source>
        <dbReference type="ARBA" id="ARBA00023163"/>
    </source>
</evidence>
<feature type="domain" description="HTH lysR-type" evidence="5">
    <location>
        <begin position="2"/>
        <end position="59"/>
    </location>
</feature>